<dbReference type="SUPFAM" id="SSF53448">
    <property type="entry name" value="Nucleotide-diphospho-sugar transferases"/>
    <property type="match status" value="1"/>
</dbReference>
<dbReference type="Pfam" id="PF01501">
    <property type="entry name" value="Glyco_transf_8"/>
    <property type="match status" value="1"/>
</dbReference>
<keyword evidence="3" id="KW-1185">Reference proteome</keyword>
<evidence type="ECO:0000313" key="2">
    <source>
        <dbReference type="EMBL" id="KAK7058127.1"/>
    </source>
</evidence>
<accession>A0AAW0E350</accession>
<reference evidence="2 3" key="1">
    <citation type="journal article" date="2024" name="J Genomics">
        <title>Draft genome sequencing and assembly of Favolaschia claudopus CIRM-BRFM 2984 isolated from oak limbs.</title>
        <authorList>
            <person name="Navarro D."/>
            <person name="Drula E."/>
            <person name="Chaduli D."/>
            <person name="Cazenave R."/>
            <person name="Ahrendt S."/>
            <person name="Wang J."/>
            <person name="Lipzen A."/>
            <person name="Daum C."/>
            <person name="Barry K."/>
            <person name="Grigoriev I.V."/>
            <person name="Favel A."/>
            <person name="Rosso M.N."/>
            <person name="Martin F."/>
        </authorList>
    </citation>
    <scope>NUCLEOTIDE SEQUENCE [LARGE SCALE GENOMIC DNA]</scope>
    <source>
        <strain evidence="2 3">CIRM-BRFM 2984</strain>
    </source>
</reference>
<evidence type="ECO:0000256" key="1">
    <source>
        <dbReference type="SAM" id="Phobius"/>
    </source>
</evidence>
<dbReference type="GO" id="GO:0016757">
    <property type="term" value="F:glycosyltransferase activity"/>
    <property type="evidence" value="ECO:0007669"/>
    <property type="project" value="InterPro"/>
</dbReference>
<evidence type="ECO:0000313" key="3">
    <source>
        <dbReference type="Proteomes" id="UP001362999"/>
    </source>
</evidence>
<dbReference type="EMBL" id="JAWWNJ010000004">
    <property type="protein sequence ID" value="KAK7058127.1"/>
    <property type="molecule type" value="Genomic_DNA"/>
</dbReference>
<dbReference type="AlphaFoldDB" id="A0AAW0E350"/>
<dbReference type="InterPro" id="IPR029044">
    <property type="entry name" value="Nucleotide-diphossugar_trans"/>
</dbReference>
<dbReference type="InterPro" id="IPR002495">
    <property type="entry name" value="Glyco_trans_8"/>
</dbReference>
<gene>
    <name evidence="2" type="ORF">R3P38DRAFT_2844476</name>
</gene>
<dbReference type="InterPro" id="IPR050587">
    <property type="entry name" value="GNT1/Glycosyltrans_8"/>
</dbReference>
<proteinExistence type="predicted"/>
<organism evidence="2 3">
    <name type="scientific">Favolaschia claudopus</name>
    <dbReference type="NCBI Taxonomy" id="2862362"/>
    <lineage>
        <taxon>Eukaryota</taxon>
        <taxon>Fungi</taxon>
        <taxon>Dikarya</taxon>
        <taxon>Basidiomycota</taxon>
        <taxon>Agaricomycotina</taxon>
        <taxon>Agaricomycetes</taxon>
        <taxon>Agaricomycetidae</taxon>
        <taxon>Agaricales</taxon>
        <taxon>Marasmiineae</taxon>
        <taxon>Mycenaceae</taxon>
        <taxon>Favolaschia</taxon>
    </lineage>
</organism>
<keyword evidence="1" id="KW-1133">Transmembrane helix</keyword>
<protein>
    <submittedName>
        <fullName evidence="2">Glycosyltransferase family 8 protein</fullName>
    </submittedName>
</protein>
<dbReference type="Proteomes" id="UP001362999">
    <property type="component" value="Unassembled WGS sequence"/>
</dbReference>
<dbReference type="Gene3D" id="3.90.550.10">
    <property type="entry name" value="Spore Coat Polysaccharide Biosynthesis Protein SpsA, Chain A"/>
    <property type="match status" value="1"/>
</dbReference>
<name>A0AAW0E350_9AGAR</name>
<sequence>MTSYFSLQRLTYERLPTHAERSTRPPSRQCTPKNFILAGLVLIVSGALISWSVSRLRRAPYNPLDNYQNINIVPVTTPNATHPIPPARRALVSSLYSDDYALAVSVLGHSARTANVSARLILPYLPNQVSEQALCVVRAVGWEPWAVPLILPPGNVGEVYTRFRDQYTKLNVWALDKQMGGIDRAVYVDADTLVRRNFDELFESPFSFGAVPDIYGDWRGFTIKINAGVLAVHPSSAVLEDMLEKMQVAEYPHGEAEQAFLNLYFAGTALRLPYIYNGNLAIKSRNPVLWQRLAEEMRIVHYTTVKPFFPYDITKPFPKPRLLTPEEIEKALEMGEREHDGFFSEEVGWWRTSYHSMMSEAGHVIRGCYGS</sequence>
<keyword evidence="1" id="KW-0472">Membrane</keyword>
<comment type="caution">
    <text evidence="2">The sequence shown here is derived from an EMBL/GenBank/DDBJ whole genome shotgun (WGS) entry which is preliminary data.</text>
</comment>
<dbReference type="PANTHER" id="PTHR11183">
    <property type="entry name" value="GLYCOGENIN SUBFAMILY MEMBER"/>
    <property type="match status" value="1"/>
</dbReference>
<feature type="transmembrane region" description="Helical" evidence="1">
    <location>
        <begin position="34"/>
        <end position="53"/>
    </location>
</feature>
<keyword evidence="1" id="KW-0812">Transmembrane</keyword>